<gene>
    <name evidence="4" type="ORF">GBAR_LOCUS25072</name>
</gene>
<dbReference type="Pfam" id="PF00493">
    <property type="entry name" value="MCM"/>
    <property type="match status" value="1"/>
</dbReference>
<keyword evidence="2" id="KW-0067">ATP-binding</keyword>
<feature type="domain" description="MCM C-terminal AAA(+) ATPase" evidence="3">
    <location>
        <begin position="304"/>
        <end position="362"/>
    </location>
</feature>
<proteinExistence type="predicted"/>
<dbReference type="InterPro" id="IPR001208">
    <property type="entry name" value="MCM_dom"/>
</dbReference>
<feature type="non-terminal residue" evidence="4">
    <location>
        <position position="580"/>
    </location>
</feature>
<dbReference type="SMART" id="SM00350">
    <property type="entry name" value="MCM"/>
    <property type="match status" value="1"/>
</dbReference>
<dbReference type="Gene3D" id="3.40.50.300">
    <property type="entry name" value="P-loop containing nucleotide triphosphate hydrolases"/>
    <property type="match status" value="1"/>
</dbReference>
<keyword evidence="1" id="KW-0547">Nucleotide-binding</keyword>
<dbReference type="EMBL" id="CASHTH010003463">
    <property type="protein sequence ID" value="CAI8045321.1"/>
    <property type="molecule type" value="Genomic_DNA"/>
</dbReference>
<dbReference type="PANTHER" id="PTHR11630:SF75">
    <property type="entry name" value="MINICHROMOSOME MAINTENANCE DOMAIN-CONTAINING PROTEIN 2"/>
    <property type="match status" value="1"/>
</dbReference>
<name>A0AA35TE64_GEOBA</name>
<dbReference type="GO" id="GO:0003677">
    <property type="term" value="F:DNA binding"/>
    <property type="evidence" value="ECO:0007669"/>
    <property type="project" value="InterPro"/>
</dbReference>
<evidence type="ECO:0000256" key="1">
    <source>
        <dbReference type="ARBA" id="ARBA00022741"/>
    </source>
</evidence>
<accession>A0AA35TE64</accession>
<evidence type="ECO:0000313" key="5">
    <source>
        <dbReference type="Proteomes" id="UP001174909"/>
    </source>
</evidence>
<evidence type="ECO:0000259" key="3">
    <source>
        <dbReference type="Pfam" id="PF00493"/>
    </source>
</evidence>
<dbReference type="AlphaFoldDB" id="A0AA35TE64"/>
<dbReference type="GO" id="GO:0000727">
    <property type="term" value="P:double-strand break repair via break-induced replication"/>
    <property type="evidence" value="ECO:0007669"/>
    <property type="project" value="TreeGrafter"/>
</dbReference>
<dbReference type="Proteomes" id="UP001174909">
    <property type="component" value="Unassembled WGS sequence"/>
</dbReference>
<dbReference type="GO" id="GO:0005634">
    <property type="term" value="C:nucleus"/>
    <property type="evidence" value="ECO:0007669"/>
    <property type="project" value="TreeGrafter"/>
</dbReference>
<comment type="caution">
    <text evidence="4">The sequence shown here is derived from an EMBL/GenBank/DDBJ whole genome shotgun (WGS) entry which is preliminary data.</text>
</comment>
<dbReference type="InterPro" id="IPR031327">
    <property type="entry name" value="MCM"/>
</dbReference>
<dbReference type="InterPro" id="IPR027417">
    <property type="entry name" value="P-loop_NTPase"/>
</dbReference>
<keyword evidence="5" id="KW-1185">Reference proteome</keyword>
<protein>
    <submittedName>
        <fullName evidence="4">Minichromosome maintenance domain-containing protein 2</fullName>
    </submittedName>
</protein>
<evidence type="ECO:0000313" key="4">
    <source>
        <dbReference type="EMBL" id="CAI8045321.1"/>
    </source>
</evidence>
<reference evidence="4" key="1">
    <citation type="submission" date="2023-03" db="EMBL/GenBank/DDBJ databases">
        <authorList>
            <person name="Steffen K."/>
            <person name="Cardenas P."/>
        </authorList>
    </citation>
    <scope>NUCLEOTIDE SEQUENCE</scope>
</reference>
<evidence type="ECO:0000256" key="2">
    <source>
        <dbReference type="ARBA" id="ARBA00022840"/>
    </source>
</evidence>
<dbReference type="GO" id="GO:0017116">
    <property type="term" value="F:single-stranded DNA helicase activity"/>
    <property type="evidence" value="ECO:0007669"/>
    <property type="project" value="TreeGrafter"/>
</dbReference>
<sequence length="580" mass="61969">QNICFTAATTLDWIPGLSSPSQLLLELRLSSLPTSPGYSITRQSDFPPLSSEPRFLSVTGVVLSATLPSEYTQSACFHCPVEGCSGRGSHYVRLHVAGSSEAATVRPSVHCHICSSPLTEDLSLRTIAHKMVVNVVPSHSLRNSLSTPSHRHQATPIIIRGELCEGVRVGGEYSVIGVPVHTLNESSSRAFVYTRLEANNVFHVGRASISVDEAKAVLPAPVTDILSACSYSPWAFSATLAYSFAAEVVPPGAYHRLKLALLLSLASSSTPSPLHLLTVATDTTPLPALLLYGSSLASRSTQLSSTSDLWGSNRSEGGEVVMEGGALVLASGGVCVVGDTSRLKKDKLHRLQHSLEGRQVRLGVEGGARGVVTKTCPLSCSVWAFSPTQPSKALVDSVGVAVFCDPPTSGGADFLSELTTQHLLERARGSATPPPLSHSHLQLLLSVVSGVQVSLSQSCQSLLKSFYLASRRLRSSGLHSCDMPLNSLDVMSGLAEAHARLSLREEAGEEDGVMAILLYEESLTCRYGNSVLHLVPSPHFTDTNLSAYLGRQFDEKMKILHKHILQFSHSPSTLSLQPEE</sequence>
<dbReference type="PANTHER" id="PTHR11630">
    <property type="entry name" value="DNA REPLICATION LICENSING FACTOR MCM FAMILY MEMBER"/>
    <property type="match status" value="1"/>
</dbReference>
<organism evidence="4 5">
    <name type="scientific">Geodia barretti</name>
    <name type="common">Barrett's horny sponge</name>
    <dbReference type="NCBI Taxonomy" id="519541"/>
    <lineage>
        <taxon>Eukaryota</taxon>
        <taxon>Metazoa</taxon>
        <taxon>Porifera</taxon>
        <taxon>Demospongiae</taxon>
        <taxon>Heteroscleromorpha</taxon>
        <taxon>Tetractinellida</taxon>
        <taxon>Astrophorina</taxon>
        <taxon>Geodiidae</taxon>
        <taxon>Geodia</taxon>
    </lineage>
</organism>
<dbReference type="GO" id="GO:0005524">
    <property type="term" value="F:ATP binding"/>
    <property type="evidence" value="ECO:0007669"/>
    <property type="project" value="UniProtKB-KW"/>
</dbReference>